<organism evidence="2 3">
    <name type="scientific">Ascochyta lentis</name>
    <dbReference type="NCBI Taxonomy" id="205686"/>
    <lineage>
        <taxon>Eukaryota</taxon>
        <taxon>Fungi</taxon>
        <taxon>Dikarya</taxon>
        <taxon>Ascomycota</taxon>
        <taxon>Pezizomycotina</taxon>
        <taxon>Dothideomycetes</taxon>
        <taxon>Pleosporomycetidae</taxon>
        <taxon>Pleosporales</taxon>
        <taxon>Pleosporineae</taxon>
        <taxon>Didymellaceae</taxon>
        <taxon>Ascochyta</taxon>
    </lineage>
</organism>
<name>A0A8H7J9Z7_9PLEO</name>
<evidence type="ECO:0000313" key="2">
    <source>
        <dbReference type="EMBL" id="KAF9699766.1"/>
    </source>
</evidence>
<evidence type="ECO:0000259" key="1">
    <source>
        <dbReference type="Pfam" id="PF24494"/>
    </source>
</evidence>
<evidence type="ECO:0000313" key="3">
    <source>
        <dbReference type="Proteomes" id="UP000651452"/>
    </source>
</evidence>
<reference evidence="2" key="1">
    <citation type="submission" date="2018-12" db="EMBL/GenBank/DDBJ databases">
        <authorList>
            <person name="Syme R.A."/>
            <person name="Farfan-Caceres L."/>
            <person name="Lichtenzveig J."/>
        </authorList>
    </citation>
    <scope>NUCLEOTIDE SEQUENCE</scope>
    <source>
        <strain evidence="2">Al4</strain>
    </source>
</reference>
<accession>A0A8H7J9Z7</accession>
<dbReference type="Proteomes" id="UP000651452">
    <property type="component" value="Unassembled WGS sequence"/>
</dbReference>
<feature type="domain" description="DUF7587" evidence="1">
    <location>
        <begin position="26"/>
        <end position="164"/>
    </location>
</feature>
<proteinExistence type="predicted"/>
<dbReference type="InterPro" id="IPR056009">
    <property type="entry name" value="DUF7587"/>
</dbReference>
<dbReference type="AlphaFoldDB" id="A0A8H7J9Z7"/>
<gene>
    <name evidence="2" type="ORF">EKO04_002224</name>
</gene>
<comment type="caution">
    <text evidence="2">The sequence shown here is derived from an EMBL/GenBank/DDBJ whole genome shotgun (WGS) entry which is preliminary data.</text>
</comment>
<reference evidence="2" key="2">
    <citation type="submission" date="2020-09" db="EMBL/GenBank/DDBJ databases">
        <title>Reference genome assembly for Australian Ascochyta lentis isolate Al4.</title>
        <authorList>
            <person name="Lee R.C."/>
            <person name="Farfan-Caceres L.M."/>
            <person name="Debler J.W."/>
            <person name="Williams A.H."/>
            <person name="Henares B.M."/>
        </authorList>
    </citation>
    <scope>NUCLEOTIDE SEQUENCE</scope>
    <source>
        <strain evidence="2">Al4</strain>
    </source>
</reference>
<protein>
    <recommendedName>
        <fullName evidence="1">DUF7587 domain-containing protein</fullName>
    </recommendedName>
</protein>
<dbReference type="OrthoDB" id="3787941at2759"/>
<dbReference type="Pfam" id="PF24494">
    <property type="entry name" value="DUF7587"/>
    <property type="match status" value="1"/>
</dbReference>
<keyword evidence="3" id="KW-1185">Reference proteome</keyword>
<dbReference type="EMBL" id="RZGK01000004">
    <property type="protein sequence ID" value="KAF9699766.1"/>
    <property type="molecule type" value="Genomic_DNA"/>
</dbReference>
<sequence>MDSSFQPTLYNPRGKLKKLVEHLDRIPCYLFRTQAPRTNGTTTVTLVQSAAATNRYPITDMLRRPTDEAANMLKNHCLWLNSRDDNLTSWTSSFLFAIQLAIYRQFGDWGKPSPSSIQIHVLDTRKLPRGTFISAVPLLQTYGICHQKLVHDYCHDEYLSQGNVVVPDGAMAMITYQSLIDDGLHELYPAFAEEEKRNSLRNRVLQFRDAFDDDPKIPTEEQLSIAEAIANRWCSSDGMRPVIMTTLLSLEPRYRKEPAILKAFEVNGWGSYVGNESLDSFNITSSEFVDEHRQFIEMIHDVHADAQRQRQLREAGLATSEVTETFSQMNRRLLHFTRAEQELIEQYHHHIKVRLRLPLILL</sequence>